<sequence length="549" mass="63462">MVKKEDIREAYIRETRKMGIFCKICSRPSLLKCVKCETIYCSARCQIKDWDQHQFQHSMKDLSISSSSSSSRSSSCDTVSKNAQNDQKNNSATKNVAKPLTLEEEIQLTVNDVAKSVEMLDFVVSSNNKTSTSSSSSSESEPKLLKLDKIIESSDISKYEKCFQQMKITEKENLRNGSVFYWVMPLEAKNSFESYKVLLNMIYEFDDIPLIPFEKLKCFMSSLVMAEVDGQWRRMKIFQLENNFKRVILQDIDSGRKELLQMQKTIIKKPNRKDLLKPAFAFKVKLENESCSNKSQSYEIGKIIELRFKAKENSNKNTENYIAAEVKLKEKLDAEVKPDSNKEVMNELVKIDQTMFTLPERFYVDSIEVEDLPIGSNINILILNNLLEVGKLHVMENVKNNIESFAKMCQDIKTYTESYPSKNYYKPENREMVLVKHSDGYFYRSVCIQSKKTGAKVFFIDYGTEVDAEFKDIVKLPKKLFRKCFSHSIDIQLASGRSITEINVQKTFEHLEKKINQKVNVKIEYSPQNNEDSSIYLATLTDSLVVYEM</sequence>
<feature type="compositionally biased region" description="Low complexity" evidence="4">
    <location>
        <begin position="63"/>
        <end position="75"/>
    </location>
</feature>
<dbReference type="EMBL" id="CVRI01000038">
    <property type="protein sequence ID" value="CRK94176.1"/>
    <property type="molecule type" value="Genomic_DNA"/>
</dbReference>
<feature type="compositionally biased region" description="Polar residues" evidence="4">
    <location>
        <begin position="76"/>
        <end position="94"/>
    </location>
</feature>
<dbReference type="SUPFAM" id="SSF144232">
    <property type="entry name" value="HIT/MYND zinc finger-like"/>
    <property type="match status" value="1"/>
</dbReference>
<feature type="region of interest" description="Disordered" evidence="4">
    <location>
        <begin position="63"/>
        <end position="96"/>
    </location>
</feature>
<evidence type="ECO:0000313" key="7">
    <source>
        <dbReference type="Proteomes" id="UP000183832"/>
    </source>
</evidence>
<keyword evidence="2" id="KW-0863">Zinc-finger</keyword>
<dbReference type="AlphaFoldDB" id="A0A1J1I1H2"/>
<keyword evidence="1" id="KW-0479">Metal-binding</keyword>
<dbReference type="Pfam" id="PF01753">
    <property type="entry name" value="zf-MYND"/>
    <property type="match status" value="1"/>
</dbReference>
<accession>A0A1J1I1H2</accession>
<feature type="domain" description="Tudor" evidence="5">
    <location>
        <begin position="425"/>
        <end position="481"/>
    </location>
</feature>
<dbReference type="Proteomes" id="UP000183832">
    <property type="component" value="Unassembled WGS sequence"/>
</dbReference>
<dbReference type="Gene3D" id="6.10.140.2220">
    <property type="match status" value="1"/>
</dbReference>
<gene>
    <name evidence="6" type="ORF">CLUMA_CG007692</name>
</gene>
<keyword evidence="3" id="KW-0862">Zinc</keyword>
<dbReference type="OrthoDB" id="10023235at2759"/>
<evidence type="ECO:0000256" key="2">
    <source>
        <dbReference type="ARBA" id="ARBA00022771"/>
    </source>
</evidence>
<dbReference type="InterPro" id="IPR002999">
    <property type="entry name" value="Tudor"/>
</dbReference>
<dbReference type="CDD" id="cd20379">
    <property type="entry name" value="Tudor_dTUD-like"/>
    <property type="match status" value="1"/>
</dbReference>
<proteinExistence type="predicted"/>
<reference evidence="6 7" key="1">
    <citation type="submission" date="2015-04" db="EMBL/GenBank/DDBJ databases">
        <authorList>
            <person name="Syromyatnikov M.Y."/>
            <person name="Popov V.N."/>
        </authorList>
    </citation>
    <scope>NUCLEOTIDE SEQUENCE [LARGE SCALE GENOMIC DNA]</scope>
</reference>
<keyword evidence="7" id="KW-1185">Reference proteome</keyword>
<dbReference type="Gene3D" id="2.30.30.140">
    <property type="match status" value="1"/>
</dbReference>
<evidence type="ECO:0000256" key="4">
    <source>
        <dbReference type="SAM" id="MobiDB-lite"/>
    </source>
</evidence>
<dbReference type="SMART" id="SM00333">
    <property type="entry name" value="TUDOR"/>
    <property type="match status" value="1"/>
</dbReference>
<evidence type="ECO:0000256" key="3">
    <source>
        <dbReference type="ARBA" id="ARBA00022833"/>
    </source>
</evidence>
<protein>
    <submittedName>
        <fullName evidence="6">CLUMA_CG007692, isoform A</fullName>
    </submittedName>
</protein>
<evidence type="ECO:0000256" key="1">
    <source>
        <dbReference type="ARBA" id="ARBA00022723"/>
    </source>
</evidence>
<evidence type="ECO:0000259" key="5">
    <source>
        <dbReference type="SMART" id="SM00333"/>
    </source>
</evidence>
<dbReference type="SUPFAM" id="SSF63748">
    <property type="entry name" value="Tudor/PWWP/MBT"/>
    <property type="match status" value="1"/>
</dbReference>
<organism evidence="6 7">
    <name type="scientific">Clunio marinus</name>
    <dbReference type="NCBI Taxonomy" id="568069"/>
    <lineage>
        <taxon>Eukaryota</taxon>
        <taxon>Metazoa</taxon>
        <taxon>Ecdysozoa</taxon>
        <taxon>Arthropoda</taxon>
        <taxon>Hexapoda</taxon>
        <taxon>Insecta</taxon>
        <taxon>Pterygota</taxon>
        <taxon>Neoptera</taxon>
        <taxon>Endopterygota</taxon>
        <taxon>Diptera</taxon>
        <taxon>Nematocera</taxon>
        <taxon>Chironomoidea</taxon>
        <taxon>Chironomidae</taxon>
        <taxon>Clunio</taxon>
    </lineage>
</organism>
<name>A0A1J1I1H2_9DIPT</name>
<dbReference type="GO" id="GO:0008270">
    <property type="term" value="F:zinc ion binding"/>
    <property type="evidence" value="ECO:0007669"/>
    <property type="project" value="UniProtKB-KW"/>
</dbReference>
<evidence type="ECO:0000313" key="6">
    <source>
        <dbReference type="EMBL" id="CRK94176.1"/>
    </source>
</evidence>
<dbReference type="InterPro" id="IPR002893">
    <property type="entry name" value="Znf_MYND"/>
</dbReference>
<dbReference type="Pfam" id="PF00567">
    <property type="entry name" value="TUDOR"/>
    <property type="match status" value="1"/>
</dbReference>